<dbReference type="RefSeq" id="WP_184421743.1">
    <property type="nucleotide sequence ID" value="NZ_AP027362.1"/>
</dbReference>
<accession>A0A7X0NED6</accession>
<organism evidence="3 4">
    <name type="scientific">Thalassotalea piscium</name>
    <dbReference type="NCBI Taxonomy" id="1230533"/>
    <lineage>
        <taxon>Bacteria</taxon>
        <taxon>Pseudomonadati</taxon>
        <taxon>Pseudomonadota</taxon>
        <taxon>Gammaproteobacteria</taxon>
        <taxon>Alteromonadales</taxon>
        <taxon>Colwelliaceae</taxon>
        <taxon>Thalassotalea</taxon>
    </lineage>
</organism>
<evidence type="ECO:0000256" key="1">
    <source>
        <dbReference type="ARBA" id="ARBA00038310"/>
    </source>
</evidence>
<dbReference type="EMBL" id="JACHHU010000001">
    <property type="protein sequence ID" value="MBB6541894.1"/>
    <property type="molecule type" value="Genomic_DNA"/>
</dbReference>
<dbReference type="GO" id="GO:0016787">
    <property type="term" value="F:hydrolase activity"/>
    <property type="evidence" value="ECO:0007669"/>
    <property type="project" value="UniProtKB-KW"/>
</dbReference>
<dbReference type="SUPFAM" id="SSF51556">
    <property type="entry name" value="Metallo-dependent hydrolases"/>
    <property type="match status" value="1"/>
</dbReference>
<feature type="domain" description="Amidohydrolase-related" evidence="2">
    <location>
        <begin position="4"/>
        <end position="283"/>
    </location>
</feature>
<reference evidence="3 4" key="1">
    <citation type="submission" date="2020-08" db="EMBL/GenBank/DDBJ databases">
        <title>Genomic Encyclopedia of Type Strains, Phase IV (KMG-IV): sequencing the most valuable type-strain genomes for metagenomic binning, comparative biology and taxonomic classification.</title>
        <authorList>
            <person name="Goeker M."/>
        </authorList>
    </citation>
    <scope>NUCLEOTIDE SEQUENCE [LARGE SCALE GENOMIC DNA]</scope>
    <source>
        <strain evidence="3 4">DSM 26287</strain>
    </source>
</reference>
<gene>
    <name evidence="3" type="ORF">HNQ55_000368</name>
</gene>
<keyword evidence="3" id="KW-0378">Hydrolase</keyword>
<name>A0A7X0NED6_9GAMM</name>
<dbReference type="AlphaFoldDB" id="A0A7X0NED6"/>
<dbReference type="Gene3D" id="3.20.20.140">
    <property type="entry name" value="Metal-dependent hydrolases"/>
    <property type="match status" value="1"/>
</dbReference>
<dbReference type="PANTHER" id="PTHR43569:SF2">
    <property type="entry name" value="AMIDOHYDROLASE-RELATED DOMAIN-CONTAINING PROTEIN"/>
    <property type="match status" value="1"/>
</dbReference>
<dbReference type="PANTHER" id="PTHR43569">
    <property type="entry name" value="AMIDOHYDROLASE"/>
    <property type="match status" value="1"/>
</dbReference>
<evidence type="ECO:0000259" key="2">
    <source>
        <dbReference type="Pfam" id="PF04909"/>
    </source>
</evidence>
<protein>
    <submittedName>
        <fullName evidence="3">Putative TIM-barrel fold metal-dependent hydrolase</fullName>
    </submittedName>
</protein>
<comment type="caution">
    <text evidence="3">The sequence shown here is derived from an EMBL/GenBank/DDBJ whole genome shotgun (WGS) entry which is preliminary data.</text>
</comment>
<keyword evidence="4" id="KW-1185">Reference proteome</keyword>
<dbReference type="InterPro" id="IPR006680">
    <property type="entry name" value="Amidohydro-rel"/>
</dbReference>
<comment type="similarity">
    <text evidence="1">Belongs to the metallo-dependent hydrolases superfamily.</text>
</comment>
<dbReference type="InterPro" id="IPR032466">
    <property type="entry name" value="Metal_Hydrolase"/>
</dbReference>
<proteinExistence type="inferred from homology"/>
<evidence type="ECO:0000313" key="3">
    <source>
        <dbReference type="EMBL" id="MBB6541894.1"/>
    </source>
</evidence>
<evidence type="ECO:0000313" key="4">
    <source>
        <dbReference type="Proteomes" id="UP000537141"/>
    </source>
</evidence>
<sequence>MKIIDSHVHFFDLAHGDYHWLKPETPPFWPDKQVINKSFTEHDLVLLNPLTIGGFVHIEAGYNNQAPWQEISWLEQSCQLPFRSIANINLTLPSNEFQQQIKKLITYPSVVGCRHILDQHALALLTNKQVKNNFGVLNQQSLNFEVQMHFSDHQAVNALQAVIINNPRINFIINHAGLPIAQEYNDSIVALWRQGLAIVAQQQNVAIKCSGWEMLERNYNENICKEIIEYCLTLFGANRVMISSNFPLTLFSHSYQDYWNMIIRTNIKNLQCLLHDNSQHWYSFT</sequence>
<dbReference type="Proteomes" id="UP000537141">
    <property type="component" value="Unassembled WGS sequence"/>
</dbReference>
<dbReference type="InterPro" id="IPR052350">
    <property type="entry name" value="Metallo-dep_Lactonases"/>
</dbReference>
<dbReference type="Pfam" id="PF04909">
    <property type="entry name" value="Amidohydro_2"/>
    <property type="match status" value="1"/>
</dbReference>